<dbReference type="PANTHER" id="PTHR43775">
    <property type="entry name" value="FATTY ACID SYNTHASE"/>
    <property type="match status" value="1"/>
</dbReference>
<dbReference type="Gene3D" id="3.30.559.10">
    <property type="entry name" value="Chloramphenicol acetyltransferase-like domain"/>
    <property type="match status" value="1"/>
</dbReference>
<dbReference type="Pfam" id="PF00668">
    <property type="entry name" value="Condensation"/>
    <property type="match status" value="1"/>
</dbReference>
<dbReference type="Pfam" id="PF16197">
    <property type="entry name" value="KAsynt_C_assoc"/>
    <property type="match status" value="1"/>
</dbReference>
<organism evidence="21">
    <name type="scientific">Fusarium dlaminii</name>
    <dbReference type="NCBI Taxonomy" id="42669"/>
    <lineage>
        <taxon>Eukaryota</taxon>
        <taxon>Fungi</taxon>
        <taxon>Dikarya</taxon>
        <taxon>Ascomycota</taxon>
        <taxon>Pezizomycotina</taxon>
        <taxon>Sordariomycetes</taxon>
        <taxon>Hypocreomycetidae</taxon>
        <taxon>Hypocreales</taxon>
        <taxon>Nectriaceae</taxon>
        <taxon>Fusarium</taxon>
        <taxon>Fusarium fujikuroi species complex</taxon>
    </lineage>
</organism>
<dbReference type="GO" id="GO:0016491">
    <property type="term" value="F:oxidoreductase activity"/>
    <property type="evidence" value="ECO:0007669"/>
    <property type="project" value="UniProtKB-KW"/>
</dbReference>
<dbReference type="SMART" id="SM00827">
    <property type="entry name" value="PKS_AT"/>
    <property type="match status" value="1"/>
</dbReference>
<keyword evidence="6" id="KW-0808">Transferase</keyword>
<feature type="domain" description="Ketosynthase family 3 (KS3)" evidence="19">
    <location>
        <begin position="9"/>
        <end position="443"/>
    </location>
</feature>
<dbReference type="InterPro" id="IPR001227">
    <property type="entry name" value="Ac_transferase_dom_sf"/>
</dbReference>
<evidence type="ECO:0000256" key="10">
    <source>
        <dbReference type="ARBA" id="ARBA00023268"/>
    </source>
</evidence>
<dbReference type="InterPro" id="IPR036291">
    <property type="entry name" value="NAD(P)-bd_dom_sf"/>
</dbReference>
<evidence type="ECO:0000256" key="15">
    <source>
        <dbReference type="ARBA" id="ARBA00078730"/>
    </source>
</evidence>
<dbReference type="InterPro" id="IPR014031">
    <property type="entry name" value="Ketoacyl_synth_C"/>
</dbReference>
<dbReference type="InterPro" id="IPR050091">
    <property type="entry name" value="PKS_NRPS_Biosynth_Enz"/>
</dbReference>
<dbReference type="Gene3D" id="3.10.129.110">
    <property type="entry name" value="Polyketide synthase dehydratase"/>
    <property type="match status" value="1"/>
</dbReference>
<dbReference type="CDD" id="cd02440">
    <property type="entry name" value="AdoMet_MTases"/>
    <property type="match status" value="1"/>
</dbReference>
<dbReference type="InterPro" id="IPR049551">
    <property type="entry name" value="PKS_DH_C"/>
</dbReference>
<evidence type="ECO:0000256" key="2">
    <source>
        <dbReference type="ARBA" id="ARBA00022450"/>
    </source>
</evidence>
<evidence type="ECO:0000256" key="5">
    <source>
        <dbReference type="ARBA" id="ARBA00022603"/>
    </source>
</evidence>
<keyword evidence="7" id="KW-0677">Repeat</keyword>
<proteinExistence type="evidence at transcript level"/>
<dbReference type="GO" id="GO:0008168">
    <property type="term" value="F:methyltransferase activity"/>
    <property type="evidence" value="ECO:0007669"/>
    <property type="project" value="UniProtKB-KW"/>
</dbReference>
<dbReference type="SMART" id="SM00826">
    <property type="entry name" value="PKS_DH"/>
    <property type="match status" value="1"/>
</dbReference>
<evidence type="ECO:0000256" key="11">
    <source>
        <dbReference type="ARBA" id="ARBA00029443"/>
    </source>
</evidence>
<dbReference type="InterPro" id="IPR018201">
    <property type="entry name" value="Ketoacyl_synth_AS"/>
</dbReference>
<dbReference type="GO" id="GO:0004315">
    <property type="term" value="F:3-oxoacyl-[acyl-carrier-protein] synthase activity"/>
    <property type="evidence" value="ECO:0007669"/>
    <property type="project" value="InterPro"/>
</dbReference>
<dbReference type="InterPro" id="IPR014030">
    <property type="entry name" value="Ketoacyl_synth_N"/>
</dbReference>
<keyword evidence="10" id="KW-0511">Multifunctional enzyme</keyword>
<dbReference type="PANTHER" id="PTHR43775:SF20">
    <property type="entry name" value="HYBRID PKS-NRPS SYNTHETASE APDA"/>
    <property type="match status" value="1"/>
</dbReference>
<dbReference type="Gene3D" id="3.40.366.10">
    <property type="entry name" value="Malonyl-Coenzyme A Acyl Carrier Protein, domain 2"/>
    <property type="match status" value="1"/>
</dbReference>
<dbReference type="InterPro" id="IPR000873">
    <property type="entry name" value="AMP-dep_synth/lig_dom"/>
</dbReference>
<dbReference type="Pfam" id="PF02801">
    <property type="entry name" value="Ketoacyl-synt_C"/>
    <property type="match status" value="1"/>
</dbReference>
<dbReference type="Pfam" id="PF21089">
    <property type="entry name" value="PKS_DH_N"/>
    <property type="match status" value="1"/>
</dbReference>
<dbReference type="InterPro" id="IPR014043">
    <property type="entry name" value="Acyl_transferase_dom"/>
</dbReference>
<dbReference type="Pfam" id="PF00109">
    <property type="entry name" value="ketoacyl-synt"/>
    <property type="match status" value="1"/>
</dbReference>
<dbReference type="InterPro" id="IPR045851">
    <property type="entry name" value="AMP-bd_C_sf"/>
</dbReference>
<dbReference type="SMART" id="SM00825">
    <property type="entry name" value="PKS_KS"/>
    <property type="match status" value="1"/>
</dbReference>
<keyword evidence="8" id="KW-0560">Oxidoreductase</keyword>
<dbReference type="SUPFAM" id="SSF52151">
    <property type="entry name" value="FabD/lysophospholipase-like"/>
    <property type="match status" value="1"/>
</dbReference>
<comment type="similarity">
    <text evidence="11">In the C-terminal section; belongs to the NRP synthetase family.</text>
</comment>
<keyword evidence="2" id="KW-0596">Phosphopantetheine</keyword>
<dbReference type="GO" id="GO:0009403">
    <property type="term" value="P:toxin biosynthetic process"/>
    <property type="evidence" value="ECO:0007669"/>
    <property type="project" value="UniProtKB-ARBA"/>
</dbReference>
<dbReference type="InterPro" id="IPR001242">
    <property type="entry name" value="Condensation_dom"/>
</dbReference>
<evidence type="ECO:0000256" key="17">
    <source>
        <dbReference type="SAM" id="MobiDB-lite"/>
    </source>
</evidence>
<evidence type="ECO:0000256" key="12">
    <source>
        <dbReference type="ARBA" id="ARBA00070886"/>
    </source>
</evidence>
<dbReference type="CDD" id="cd19532">
    <property type="entry name" value="C_PKS-NRPS"/>
    <property type="match status" value="1"/>
</dbReference>
<feature type="region of interest" description="N-terminal hotdog fold" evidence="16">
    <location>
        <begin position="942"/>
        <end position="1075"/>
    </location>
</feature>
<reference evidence="21" key="1">
    <citation type="submission" date="2015-11" db="EMBL/GenBank/DDBJ databases">
        <title>Insights into natural products biosynthesis from analysis of 490 polyketide synthases from Fusarium.</title>
        <authorList>
            <person name="Brown D.W."/>
            <person name="Proctor R.H."/>
        </authorList>
    </citation>
    <scope>NUCLEOTIDE SEQUENCE</scope>
    <source>
        <strain evidence="21">NRRL 13164</strain>
    </source>
</reference>
<feature type="region of interest" description="Disordered" evidence="17">
    <location>
        <begin position="3816"/>
        <end position="3836"/>
    </location>
</feature>
<feature type="domain" description="PKS/mFAS DH" evidence="20">
    <location>
        <begin position="942"/>
        <end position="1244"/>
    </location>
</feature>
<dbReference type="InterPro" id="IPR032821">
    <property type="entry name" value="PKS_assoc"/>
</dbReference>
<evidence type="ECO:0000256" key="1">
    <source>
        <dbReference type="ARBA" id="ARBA00004685"/>
    </source>
</evidence>
<feature type="active site" description="Proton donor; for dehydratase activity" evidence="16">
    <location>
        <position position="1151"/>
    </location>
</feature>
<dbReference type="Pfam" id="PF08242">
    <property type="entry name" value="Methyltransf_12"/>
    <property type="match status" value="1"/>
</dbReference>
<accession>A0A0U2TDM3</accession>
<dbReference type="SMART" id="SM00823">
    <property type="entry name" value="PKS_PP"/>
    <property type="match status" value="1"/>
</dbReference>
<dbReference type="SUPFAM" id="SSF52777">
    <property type="entry name" value="CoA-dependent acyltransferases"/>
    <property type="match status" value="2"/>
</dbReference>
<name>A0A0U2TDM3_9HYPO</name>
<dbReference type="Pfam" id="PF08659">
    <property type="entry name" value="KR"/>
    <property type="match status" value="1"/>
</dbReference>
<dbReference type="CDD" id="cd00833">
    <property type="entry name" value="PKS"/>
    <property type="match status" value="1"/>
</dbReference>
<dbReference type="InterPro" id="IPR049552">
    <property type="entry name" value="PKS_DH_N"/>
</dbReference>
<dbReference type="SUPFAM" id="SSF55048">
    <property type="entry name" value="Probable ACP-binding domain of malonyl-CoA ACP transacylase"/>
    <property type="match status" value="1"/>
</dbReference>
<protein>
    <recommendedName>
        <fullName evidence="12">Fusarin C synthetase</fullName>
    </recommendedName>
    <alternativeName>
        <fullName evidence="14">Fusarin C cluster PKS/NRPS FUS1</fullName>
    </alternativeName>
    <alternativeName>
        <fullName evidence="13">Fusarin biosynthesis megasynthetase</fullName>
    </alternativeName>
    <alternativeName>
        <fullName evidence="15">Fusarin biosynthesis protein 1</fullName>
    </alternativeName>
</protein>
<feature type="region of interest" description="Disordered" evidence="17">
    <location>
        <begin position="2522"/>
        <end position="2559"/>
    </location>
</feature>
<evidence type="ECO:0000256" key="16">
    <source>
        <dbReference type="PROSITE-ProRule" id="PRU01363"/>
    </source>
</evidence>
<dbReference type="GO" id="GO:0031177">
    <property type="term" value="F:phosphopantetheine binding"/>
    <property type="evidence" value="ECO:0007669"/>
    <property type="project" value="InterPro"/>
</dbReference>
<dbReference type="EMBL" id="KU179953">
    <property type="protein sequence ID" value="ALQ32818.1"/>
    <property type="molecule type" value="mRNA"/>
</dbReference>
<dbReference type="PROSITE" id="PS50075">
    <property type="entry name" value="CARRIER"/>
    <property type="match status" value="2"/>
</dbReference>
<dbReference type="Gene3D" id="3.40.50.12780">
    <property type="entry name" value="N-terminal domain of ligase-like"/>
    <property type="match status" value="1"/>
</dbReference>
<dbReference type="InterPro" id="IPR009081">
    <property type="entry name" value="PP-bd_ACP"/>
</dbReference>
<dbReference type="PROSITE" id="PS52004">
    <property type="entry name" value="KS3_2"/>
    <property type="match status" value="1"/>
</dbReference>
<dbReference type="InterPro" id="IPR016036">
    <property type="entry name" value="Malonyl_transacylase_ACP-bd"/>
</dbReference>
<dbReference type="InterPro" id="IPR036736">
    <property type="entry name" value="ACP-like_sf"/>
</dbReference>
<evidence type="ECO:0000256" key="8">
    <source>
        <dbReference type="ARBA" id="ARBA00023002"/>
    </source>
</evidence>
<dbReference type="InterPro" id="IPR020806">
    <property type="entry name" value="PKS_PP-bd"/>
</dbReference>
<dbReference type="Pfam" id="PF07993">
    <property type="entry name" value="NAD_binding_4"/>
    <property type="match status" value="1"/>
</dbReference>
<evidence type="ECO:0000256" key="4">
    <source>
        <dbReference type="ARBA" id="ARBA00022598"/>
    </source>
</evidence>
<dbReference type="Gene3D" id="3.30.559.30">
    <property type="entry name" value="Nonribosomal peptide synthetase, condensation domain"/>
    <property type="match status" value="1"/>
</dbReference>
<dbReference type="CDD" id="cd05930">
    <property type="entry name" value="A_NRPS"/>
    <property type="match status" value="1"/>
</dbReference>
<dbReference type="InterPro" id="IPR057326">
    <property type="entry name" value="KR_dom"/>
</dbReference>
<dbReference type="SUPFAM" id="SSF51735">
    <property type="entry name" value="NAD(P)-binding Rossmann-fold domains"/>
    <property type="match status" value="2"/>
</dbReference>
<dbReference type="Pfam" id="PF00698">
    <property type="entry name" value="Acyl_transf_1"/>
    <property type="match status" value="1"/>
</dbReference>
<comment type="pathway">
    <text evidence="1">Mycotoxin biosynthesis.</text>
</comment>
<dbReference type="InterPro" id="IPR020807">
    <property type="entry name" value="PKS_DH"/>
</dbReference>
<keyword evidence="9" id="KW-0413">Isomerase</keyword>
<dbReference type="Gene3D" id="3.40.50.150">
    <property type="entry name" value="Vaccinia Virus protein VP39"/>
    <property type="match status" value="1"/>
</dbReference>
<dbReference type="InterPro" id="IPR049900">
    <property type="entry name" value="PKS_mFAS_DH"/>
</dbReference>
<dbReference type="InterPro" id="IPR042099">
    <property type="entry name" value="ANL_N_sf"/>
</dbReference>
<dbReference type="Gene3D" id="3.40.47.10">
    <property type="match status" value="1"/>
</dbReference>
<dbReference type="InterPro" id="IPR016035">
    <property type="entry name" value="Acyl_Trfase/lysoPLipase"/>
</dbReference>
<dbReference type="SUPFAM" id="SSF56801">
    <property type="entry name" value="Acetyl-CoA synthetase-like"/>
    <property type="match status" value="1"/>
</dbReference>
<evidence type="ECO:0000256" key="9">
    <source>
        <dbReference type="ARBA" id="ARBA00023235"/>
    </source>
</evidence>
<dbReference type="Gene3D" id="3.40.50.720">
    <property type="entry name" value="NAD(P)-binding Rossmann-like Domain"/>
    <property type="match status" value="2"/>
</dbReference>
<feature type="domain" description="Carrier" evidence="18">
    <location>
        <begin position="3568"/>
        <end position="3646"/>
    </location>
</feature>
<dbReference type="PROSITE" id="PS52019">
    <property type="entry name" value="PKS_MFAS_DH"/>
    <property type="match status" value="1"/>
</dbReference>
<dbReference type="InterPro" id="IPR020845">
    <property type="entry name" value="AMP-binding_CS"/>
</dbReference>
<dbReference type="SUPFAM" id="SSF53335">
    <property type="entry name" value="S-adenosyl-L-methionine-dependent methyltransferases"/>
    <property type="match status" value="1"/>
</dbReference>
<dbReference type="Gene3D" id="3.30.70.3290">
    <property type="match status" value="1"/>
</dbReference>
<dbReference type="GO" id="GO:0016853">
    <property type="term" value="F:isomerase activity"/>
    <property type="evidence" value="ECO:0007669"/>
    <property type="project" value="UniProtKB-KW"/>
</dbReference>
<dbReference type="GO" id="GO:0006633">
    <property type="term" value="P:fatty acid biosynthetic process"/>
    <property type="evidence" value="ECO:0007669"/>
    <property type="project" value="InterPro"/>
</dbReference>
<dbReference type="GO" id="GO:0004312">
    <property type="term" value="F:fatty acid synthase activity"/>
    <property type="evidence" value="ECO:0007669"/>
    <property type="project" value="TreeGrafter"/>
</dbReference>
<evidence type="ECO:0000256" key="13">
    <source>
        <dbReference type="ARBA" id="ARBA00077464"/>
    </source>
</evidence>
<feature type="region of interest" description="C-terminal hotdog fold" evidence="16">
    <location>
        <begin position="1091"/>
        <end position="1244"/>
    </location>
</feature>
<evidence type="ECO:0000256" key="3">
    <source>
        <dbReference type="ARBA" id="ARBA00022553"/>
    </source>
</evidence>
<evidence type="ECO:0000259" key="19">
    <source>
        <dbReference type="PROSITE" id="PS52004"/>
    </source>
</evidence>
<keyword evidence="5" id="KW-0489">Methyltransferase</keyword>
<dbReference type="Pfam" id="PF14765">
    <property type="entry name" value="PS-DH"/>
    <property type="match status" value="1"/>
</dbReference>
<sequence>MSAPPTQPIEPIAVVGSAGRFPGGCNTPSKLWDLLRSPRDLLREIPKERFNIDAFYHPDPLHHGTTNTRHSYFLDEDPAKFDAQFFSITPAEAEAIDPQQRLLIETVYESLCAAGLPIERLRGSDTGVYIGLMCDDWSSMIQKDIDALPTYTGTGTARSILSNRVSYFFDWQGPSMTIDTACSSSLVAVHEAVRLLRSGDSKVAIAAGANLILNPTQYVAESNLRMLSPTGRSRMWDASADGYARGEGIASVVLKTLSQAITDGDSIECIIRETGVNQDGRTSGLTVPSHIAQTKLIRETYARAGLDLSKPSDRPQLFHAHGTGTKAGDPQEAQAIHNAFFSESQVENADELFVHSIKTIIGHTEGTAGLASLIGTSLAIQNNTIPPNMHFKMLNPDITPYYKHLKVPTSAHPWPTLIDGGVKRASINSFGFGGTNAHAIIEEYVPQVNTVPTLSTPATTHFTPLVFSASSSASLKTILADQLTYLISNPQVSLRELSWTLAHRRSTLSYRKHISGRSYDDLCVNLGEALNSEDSNLDTRSANVEEPKILGVFTGQGAQWARMGAELLEASPFFEKRIAELDESLASLPKSDRPEWTIREQILADVLASRLSEAALSQPLCTALQIILVDLIESAGIKFAAVVGHSSGEIAAAYAAGFISAHDAIRIAYYRGVHTKLASSPNKDVKGAMAAVGMTVEEAAGLLEEHSLSDRISIAAFNSSSSLTLSGDEDAIDETVEILKGQSKFARRLKVDKAYHSAHMQSCAESYLQSLQKCDMQSLEPTSHRPQWFSSVSEDVTMTSALCESEYWVRNMTQPVLFSDAITSAVDNIGSFNLAIEVGPHPALKGPAVDNLTENGVVLPYTGLLARGKDDVEQLSSALGFVWTNLGAGSVDFGTFDKTINGDDAAMTVIKNLPNYPFNHQYSYWAEPRSSRTYKQLKTRPNPVLGMPSVTTTTTSEAQWRNMLSPKEVPWMQGHKLQGQIIFPATGYIAMAIEAVKALAGDKSLSYIKVEDLLLERAIAFNDESATTETLFSVNIDDSGHDSITANFACYSCPDGDHSMIRNAVGRIYVKLGPSEASCLPFVTAGAGFNMVDVGIDRFYKELSRIGYNYAEPFKGMTSIRRKLGIARGVLADQSGSAWQDELVVHPGMLDTALQTLFAAFSYPGDESLRSLHVPVSIDSIVINPYFSPVNGMKKLHVPWETVVRDDDKSHIKADVQLFSEDSQHTFVQIEGVSLKPFTVARPEDDVTLFSHFEYLRDSPDGESAAIGDRLGPEELRIARDMERIAFFYLRQVSEMSANDRANALKHHQHLMAWADYTVEKCRKGDHPSVAPECLNDTQADILALTDKYRHHVDALLIESTGQNLPATIRAKDSILQHMTKNNLLGRFYEEGIGLSTANWWLAHMAKQISHRYPAMKILEIGAGTGGTTQATLPSLGTSFSSYTYTDVSSGFFEAAEDKFKTYADRMIFKVFDMVKSPAEQGFTEGSYDMILASNVLHVAEDLDVMMGNVRKLLKPGGFLVNLETVTNDMLRNGIIMGGLPGWWIGAESGRPHGPMLDLESWDSLLKRCGFGGIETSTPIYDSIHAVAVWAAQASDDRVALLKDPLAAQPLTKADAHLAIMGGSSLSTFTLLESVKSQLQDRFSSFEHLRSVESLDKTTLPPGSTVLCLADLDEPVMKSVTEAKMDGLKILWTQARNILWVTKGVRYENPFSYMMFGIGRVVRFENPNINLQLLDVDNISDEVGSYISEALLRHQFLDAWKKEGKAVDLLWSSEPEVFLSQSTTLIPRLYQNKAQNDRINSIRRKIVQDIDPKTTSLRLVEEGGAVDLEQVSPLELMASIPDHTNRREITFKQTLLQAIQVGDLGKLTLFLGADPKSSKSAVLGLADTSTSPALVDASCTVEIPDSAEFGRMALVTTAAHLVADQLVENIPKGANLMIHEADKLLRTAVSLKAKASGITTLFTTSRADRRSSDCTFVHTALPTRLLKKLVKDNTCAFVDLSAPGSLSSDVGRAISKELPSYCSYRVSKDLFSSIPRLRPGSSLSDARERLSKAWSNATKASVPIDEVGIISLNDISNHHPAEEPLAVVDWTASTVRVRIRPIDKNDIFRSDRTYLLIGLSGEVGQSICQWMVYHGARHVVLTSRKPVIDPAFIHHLESLGADVRSMSLDITSRDSLMRCLDTIKRTMPPIAGISNGALIVADSPFTEMTLDGMNKVLKPKVDGSMLLDEIFYDEPLDFFIMFSSLTACLGNSGQSNYAAANMFMTTLAFQRRARGVPGSVIDLSSLMGIGHVGRSDVFNADYFRSLGATSVSEFDLHQMFAEAIDVGRPDSKESAEIVTGMSPMFRSELEDIKVQYRMDLKFGHFCIEQSCNKGEASASSKVPVRVQLKTVKTRGEAMRVLLDSLVARVKKVLQIPADEVVHETEPLIERGVDSLVALDIRSWFLRELDVDMPVLKVLGGNSILDLIKDSLERLPSFVLDTSTLTEGVDIPAPRQPASKPRPEVPSAEDLYIHPDDLLPAPSTASSFNGTSTPASTTSNDGVGSSYPISNAENDIKAPTMRDSIIDSSTEITEPMSFGQTRFWFLHHALRDPTTFNVAVSVRLEGMMELEKFEKALEAVAEKHEAMRTRYFWGGEEGDIPMQGILSKPLVRLNHKRISDKAEAGKALEEMRDVKWNLNDWESMKFVLLSLSDNTHWLILGCHHITIDGVSIQLIFADLEMAYQGQILTPLPDKSQYRTYSTLQRKQFEQGSFQKDIDFYHNIIPSDVQPIPLLSFSKLTARQPQTSYKTFRADIRLDASSTAQIKQIARHNQATNFHLYLAVLQALLFRLLPNTNEIFIGIADANRNDDQFLQTLGFFLNLLPIRFDRPSPKSKFGGSIKNARNKVYAALEHSALPFDLLLSELGVSRSANSPPVFQVFVDYRQGTQERAKFASFDAAGEEWYHPRTGYDISLDLLENTEGDTLVTLQLQQSLYTQEQTELFARAYVNLLKDLTKTPGRDMPIMAPSVWADEDITKALHVGKGPETPLSWPETVSHRIDEVVKNFGSKPALKVGANTALTYQAMGRRVDAIAEYMVSEGVANGDVVGVFQAPGTDWICSMLAILRVGATYLPLDLRNSIHRLQNSVRIAKPGKLLVDSSTVDTLKSITTGNTEVMDISSIPHNTSAAHQVSAARGQDTAVILFTSGSTGEPKGIKIKHSNLVAQNEGFSKQCNISPTEAFNVLQQSAFSFDFSLEQIFVALCNGGCLHIVPSESRVDPFEVTKMILEENINYTSGTPTEYEMWFRYAPEHLKQCHQWNFAFFGGEGFSDEFVSDFRRLGLSDLKVFNNYGPSETTIACTHQGRIDYRDSDLECPLPAGFVAPNYAIYIVDEKLNLLPVNVPGEVLIGGVGVTGGYVGLDSITQERFLPNKFIKPGSHLANNGWTTLYRTGDRGLLREDGGLVIRGRIDGDTQVKIRGFRVELTEIETIILESSKGALKHAVVTLREAEGAEFLAAHVVFSRHHPEAGRVEYLAGLQAKLQVPDYMRPAILVALDQLPVTGHSKFDRAAVKALPLDEPSSTERDLANGREMTPAEAKLEELWRSVLPFAPTTAITPESNFFHVGGSSLLLVKLHRLVKQRFSAAPKLVELMNAGKLSDMTAIIEATLSTKIDWAAETAVPDTWSEEFPMPLVKTPPRVQGRGLNVLLTGATGYLGRHLVPALVQSEQIAKVFCLVRRETDVDSLSKASEKIIIYTGDLGEIDLGLSKDEFSQLSRDSDIILHSGANRSFWDDYEVLRPANTNSIKELARLALPRRIPFHFISSGSVRIYGDKEGPKIYNIDQSQPSSPTPPNDGSDGYVASKWAAERFLRTVASQLQLPVTIHKPMPVPGYGPDDSHAEPESDHMVNQLVDITKKLQVRPTMEGLQGWADIMDTQSVVNDILDSILPEQGVELQEILHTAVRRINWQRFIAELHSNPELSCLPSKDTLLWIGQAKRSGYSYFMPAHRLVVVNEDDDMVSRR</sequence>
<feature type="active site" description="Proton acceptor; for dehydratase activity" evidence="16">
    <location>
        <position position="975"/>
    </location>
</feature>
<dbReference type="InterPro" id="IPR013120">
    <property type="entry name" value="FAR_NAD-bd"/>
</dbReference>
<gene>
    <name evidence="21" type="ORF">Fdl_00472</name>
</gene>
<dbReference type="GO" id="GO:0016874">
    <property type="term" value="F:ligase activity"/>
    <property type="evidence" value="ECO:0007669"/>
    <property type="project" value="UniProtKB-KW"/>
</dbReference>
<dbReference type="GO" id="GO:0032259">
    <property type="term" value="P:methylation"/>
    <property type="evidence" value="ECO:0007669"/>
    <property type="project" value="UniProtKB-KW"/>
</dbReference>
<dbReference type="Pfam" id="PF00501">
    <property type="entry name" value="AMP-binding"/>
    <property type="match status" value="1"/>
</dbReference>
<dbReference type="InterPro" id="IPR020841">
    <property type="entry name" value="PKS_Beta-ketoAc_synthase_dom"/>
</dbReference>
<dbReference type="SMART" id="SM00822">
    <property type="entry name" value="PKS_KR"/>
    <property type="match status" value="1"/>
</dbReference>
<dbReference type="Gene3D" id="3.30.300.30">
    <property type="match status" value="1"/>
</dbReference>
<evidence type="ECO:0000256" key="6">
    <source>
        <dbReference type="ARBA" id="ARBA00022679"/>
    </source>
</evidence>
<dbReference type="InterPro" id="IPR013968">
    <property type="entry name" value="PKS_KR"/>
</dbReference>
<dbReference type="SUPFAM" id="SSF47336">
    <property type="entry name" value="ACP-like"/>
    <property type="match status" value="2"/>
</dbReference>
<dbReference type="Pfam" id="PF00550">
    <property type="entry name" value="PP-binding"/>
    <property type="match status" value="2"/>
</dbReference>
<dbReference type="FunFam" id="3.40.47.10:FF:000019">
    <property type="entry name" value="Polyketide synthase type I"/>
    <property type="match status" value="1"/>
</dbReference>
<keyword evidence="3" id="KW-0597">Phosphoprotein</keyword>
<dbReference type="InterPro" id="IPR013217">
    <property type="entry name" value="Methyltransf_12"/>
</dbReference>
<evidence type="ECO:0000259" key="20">
    <source>
        <dbReference type="PROSITE" id="PS52019"/>
    </source>
</evidence>
<dbReference type="InterPro" id="IPR023213">
    <property type="entry name" value="CAT-like_dom_sf"/>
</dbReference>
<dbReference type="InterPro" id="IPR016039">
    <property type="entry name" value="Thiolase-like"/>
</dbReference>
<dbReference type="Gene3D" id="1.10.1200.10">
    <property type="entry name" value="ACP-like"/>
    <property type="match status" value="1"/>
</dbReference>
<dbReference type="InterPro" id="IPR042104">
    <property type="entry name" value="PKS_dehydratase_sf"/>
</dbReference>
<dbReference type="SUPFAM" id="SSF53901">
    <property type="entry name" value="Thiolase-like"/>
    <property type="match status" value="1"/>
</dbReference>
<dbReference type="PROSITE" id="PS00455">
    <property type="entry name" value="AMP_BINDING"/>
    <property type="match status" value="1"/>
</dbReference>
<evidence type="ECO:0000256" key="7">
    <source>
        <dbReference type="ARBA" id="ARBA00022737"/>
    </source>
</evidence>
<evidence type="ECO:0000259" key="18">
    <source>
        <dbReference type="PROSITE" id="PS50075"/>
    </source>
</evidence>
<dbReference type="PROSITE" id="PS00606">
    <property type="entry name" value="KS3_1"/>
    <property type="match status" value="1"/>
</dbReference>
<feature type="compositionally biased region" description="Polar residues" evidence="17">
    <location>
        <begin position="2522"/>
        <end position="2552"/>
    </location>
</feature>
<evidence type="ECO:0000313" key="21">
    <source>
        <dbReference type="EMBL" id="ALQ32818.1"/>
    </source>
</evidence>
<feature type="domain" description="Carrier" evidence="18">
    <location>
        <begin position="2396"/>
        <end position="2474"/>
    </location>
</feature>
<evidence type="ECO:0000256" key="14">
    <source>
        <dbReference type="ARBA" id="ARBA00078223"/>
    </source>
</evidence>
<dbReference type="InterPro" id="IPR029063">
    <property type="entry name" value="SAM-dependent_MTases_sf"/>
</dbReference>
<keyword evidence="4" id="KW-0436">Ligase</keyword>